<dbReference type="InterPro" id="IPR053142">
    <property type="entry name" value="PchR_regulatory_protein"/>
</dbReference>
<name>A0ABY6J4F7_9BACT</name>
<dbReference type="RefSeq" id="WP_264282389.1">
    <property type="nucleotide sequence ID" value="NZ_CP107006.1"/>
</dbReference>
<dbReference type="Pfam" id="PF12833">
    <property type="entry name" value="HTH_18"/>
    <property type="match status" value="1"/>
</dbReference>
<gene>
    <name evidence="5" type="ORF">MKQ68_05335</name>
</gene>
<sequence length="307" mass="34599">MEKSDTPDRIVVNISWLLDTTEPVDLSKEDTGDSYCKHWRIDADMAVVYLRYKASRPLILRHNSTQSLSLIGFTGHQAAIYFTIAGKKTPLGQMTRYAAFFTNTLLDIALDAGQTLILLAAVMTPSYLQSLRVTGDQAPTLFALAPDQLDTIYYLERHLHNNSADFFYIKGIIQQLLAQSLPATQQPIRSTQKPEVQRLIQLVNDLLQDFTRPSPRIADAAASIGVSPSKFKAMFVKLYKQSYYSYLQHRKLERAREMLIHGEQSVADIAYSLGYSSGSHFTRLFRKKFKVSPQAFKNDPTPGGTQP</sequence>
<evidence type="ECO:0000256" key="3">
    <source>
        <dbReference type="ARBA" id="ARBA00023163"/>
    </source>
</evidence>
<dbReference type="PANTHER" id="PTHR47893:SF1">
    <property type="entry name" value="REGULATORY PROTEIN PCHR"/>
    <property type="match status" value="1"/>
</dbReference>
<organism evidence="5 6">
    <name type="scientific">Chitinophaga horti</name>
    <dbReference type="NCBI Taxonomy" id="2920382"/>
    <lineage>
        <taxon>Bacteria</taxon>
        <taxon>Pseudomonadati</taxon>
        <taxon>Bacteroidota</taxon>
        <taxon>Chitinophagia</taxon>
        <taxon>Chitinophagales</taxon>
        <taxon>Chitinophagaceae</taxon>
        <taxon>Chitinophaga</taxon>
    </lineage>
</organism>
<dbReference type="PRINTS" id="PR00032">
    <property type="entry name" value="HTHARAC"/>
</dbReference>
<dbReference type="InterPro" id="IPR018060">
    <property type="entry name" value="HTH_AraC"/>
</dbReference>
<keyword evidence="6" id="KW-1185">Reference proteome</keyword>
<dbReference type="InterPro" id="IPR018062">
    <property type="entry name" value="HTH_AraC-typ_CS"/>
</dbReference>
<dbReference type="Gene3D" id="1.10.10.60">
    <property type="entry name" value="Homeodomain-like"/>
    <property type="match status" value="2"/>
</dbReference>
<evidence type="ECO:0000259" key="4">
    <source>
        <dbReference type="PROSITE" id="PS01124"/>
    </source>
</evidence>
<evidence type="ECO:0000256" key="2">
    <source>
        <dbReference type="ARBA" id="ARBA00023125"/>
    </source>
</evidence>
<proteinExistence type="predicted"/>
<keyword evidence="2" id="KW-0238">DNA-binding</keyword>
<dbReference type="InterPro" id="IPR020449">
    <property type="entry name" value="Tscrpt_reg_AraC-type_HTH"/>
</dbReference>
<reference evidence="5" key="1">
    <citation type="submission" date="2022-10" db="EMBL/GenBank/DDBJ databases">
        <title>Chitinophaga sp. nov., isolated from soil.</title>
        <authorList>
            <person name="Jeon C.O."/>
        </authorList>
    </citation>
    <scope>NUCLEOTIDE SEQUENCE</scope>
    <source>
        <strain evidence="5">R8</strain>
    </source>
</reference>
<protein>
    <submittedName>
        <fullName evidence="5">Helix-turn-helix transcriptional regulator</fullName>
    </submittedName>
</protein>
<dbReference type="SMART" id="SM00342">
    <property type="entry name" value="HTH_ARAC"/>
    <property type="match status" value="1"/>
</dbReference>
<dbReference type="SUPFAM" id="SSF46689">
    <property type="entry name" value="Homeodomain-like"/>
    <property type="match status" value="1"/>
</dbReference>
<evidence type="ECO:0000313" key="6">
    <source>
        <dbReference type="Proteomes" id="UP001162741"/>
    </source>
</evidence>
<dbReference type="InterPro" id="IPR009057">
    <property type="entry name" value="Homeodomain-like_sf"/>
</dbReference>
<dbReference type="PROSITE" id="PS01124">
    <property type="entry name" value="HTH_ARAC_FAMILY_2"/>
    <property type="match status" value="1"/>
</dbReference>
<keyword evidence="3" id="KW-0804">Transcription</keyword>
<accession>A0ABY6J4F7</accession>
<dbReference type="PROSITE" id="PS00041">
    <property type="entry name" value="HTH_ARAC_FAMILY_1"/>
    <property type="match status" value="1"/>
</dbReference>
<evidence type="ECO:0000256" key="1">
    <source>
        <dbReference type="ARBA" id="ARBA00023015"/>
    </source>
</evidence>
<dbReference type="EMBL" id="CP107006">
    <property type="protein sequence ID" value="UYQ94512.1"/>
    <property type="molecule type" value="Genomic_DNA"/>
</dbReference>
<evidence type="ECO:0000313" key="5">
    <source>
        <dbReference type="EMBL" id="UYQ94512.1"/>
    </source>
</evidence>
<dbReference type="PANTHER" id="PTHR47893">
    <property type="entry name" value="REGULATORY PROTEIN PCHR"/>
    <property type="match status" value="1"/>
</dbReference>
<keyword evidence="1" id="KW-0805">Transcription regulation</keyword>
<feature type="domain" description="HTH araC/xylS-type" evidence="4">
    <location>
        <begin position="197"/>
        <end position="299"/>
    </location>
</feature>
<dbReference type="Proteomes" id="UP001162741">
    <property type="component" value="Chromosome"/>
</dbReference>